<name>A0A7W9FAK9_9CAUL</name>
<dbReference type="InterPro" id="IPR003362">
    <property type="entry name" value="Bact_transf"/>
</dbReference>
<sequence length="501" mass="54222">MPDCASSLAATAAATPPGDAGEARAQRGPFRPEVWLNARRRSSVRLAAHWFRALDVTIAVGLAALVLWALESIDLRILPVGAVLPLAVGVTTVLALLRGLDLYRFEPERSPLVHLAAVLAALALAIAAAVTVGWALQGDGLGPVLPWGLTAAAALTGLHGLWLILVGRWRRQGALSPNIVIVGATRNAQALIERALERRDLNVLGVFDDRLARSPSRLAGVPVLGRADALLSHRMLPYVDHIVLAIDPEAGPRGRDLARRLETLPTPVAILVDSEAGRDDALKRLAGGRLAPLGNTPSDERRAFVKRLQDLAIGGLALIASAPLMMLIALAVRLDSPGPIFFRQRRHGFNQETIVVWKFRSMRHAAADATASRQVAADDDRVTRVGRFIRATSLDELPQIFNVLSGEMSLVGPRPHAIGMKTGETESALLVAEYAHRHRIKPGITGWAAVKGSRGPVHTEAEVRRRVELDIDYIQRQSFWLDLWILLITVPVLLGDRTAVR</sequence>
<evidence type="ECO:0000313" key="12">
    <source>
        <dbReference type="Proteomes" id="UP000527324"/>
    </source>
</evidence>
<comment type="subcellular location">
    <subcellularLocation>
        <location evidence="1">Membrane</location>
        <topology evidence="1">Multi-pass membrane protein</topology>
    </subcellularLocation>
</comment>
<feature type="transmembrane region" description="Helical" evidence="9">
    <location>
        <begin position="311"/>
        <end position="332"/>
    </location>
</feature>
<evidence type="ECO:0000256" key="1">
    <source>
        <dbReference type="ARBA" id="ARBA00004141"/>
    </source>
</evidence>
<keyword evidence="4 9" id="KW-0812">Transmembrane</keyword>
<dbReference type="PANTHER" id="PTHR30576">
    <property type="entry name" value="COLANIC BIOSYNTHESIS UDP-GLUCOSE LIPID CARRIER TRANSFERASE"/>
    <property type="match status" value="1"/>
</dbReference>
<feature type="compositionally biased region" description="Low complexity" evidence="8">
    <location>
        <begin position="1"/>
        <end position="20"/>
    </location>
</feature>
<dbReference type="Pfam" id="PF02397">
    <property type="entry name" value="Bac_transf"/>
    <property type="match status" value="1"/>
</dbReference>
<comment type="similarity">
    <text evidence="2">Belongs to the bacterial sugar transferase family.</text>
</comment>
<dbReference type="PANTHER" id="PTHR30576:SF0">
    <property type="entry name" value="UNDECAPRENYL-PHOSPHATE N-ACETYLGALACTOSAMINYL 1-PHOSPHATE TRANSFERASE-RELATED"/>
    <property type="match status" value="1"/>
</dbReference>
<evidence type="ECO:0000256" key="9">
    <source>
        <dbReference type="SAM" id="Phobius"/>
    </source>
</evidence>
<keyword evidence="5 9" id="KW-1133">Transmembrane helix</keyword>
<dbReference type="Pfam" id="PF13727">
    <property type="entry name" value="CoA_binding_3"/>
    <property type="match status" value="1"/>
</dbReference>
<dbReference type="GO" id="GO:0016780">
    <property type="term" value="F:phosphotransferase activity, for other substituted phosphate groups"/>
    <property type="evidence" value="ECO:0007669"/>
    <property type="project" value="TreeGrafter"/>
</dbReference>
<dbReference type="NCBIfam" id="TIGR03025">
    <property type="entry name" value="EPS_sugtrans"/>
    <property type="match status" value="1"/>
</dbReference>
<proteinExistence type="inferred from homology"/>
<gene>
    <name evidence="11" type="ORF">GGQ93_002222</name>
</gene>
<comment type="caution">
    <text evidence="11">The sequence shown here is derived from an EMBL/GenBank/DDBJ whole genome shotgun (WGS) entry which is preliminary data.</text>
</comment>
<evidence type="ECO:0000256" key="7">
    <source>
        <dbReference type="ARBA" id="ARBA00023169"/>
    </source>
</evidence>
<feature type="transmembrane region" description="Helical" evidence="9">
    <location>
        <begin position="76"/>
        <end position="100"/>
    </location>
</feature>
<dbReference type="Gene3D" id="3.40.50.720">
    <property type="entry name" value="NAD(P)-binding Rossmann-like Domain"/>
    <property type="match status" value="1"/>
</dbReference>
<dbReference type="GO" id="GO:0016020">
    <property type="term" value="C:membrane"/>
    <property type="evidence" value="ECO:0007669"/>
    <property type="project" value="UniProtKB-SubCell"/>
</dbReference>
<feature type="transmembrane region" description="Helical" evidence="9">
    <location>
        <begin position="147"/>
        <end position="166"/>
    </location>
</feature>
<feature type="transmembrane region" description="Helical" evidence="9">
    <location>
        <begin position="112"/>
        <end position="135"/>
    </location>
</feature>
<evidence type="ECO:0000256" key="6">
    <source>
        <dbReference type="ARBA" id="ARBA00023136"/>
    </source>
</evidence>
<keyword evidence="3 11" id="KW-0808">Transferase</keyword>
<evidence type="ECO:0000313" key="11">
    <source>
        <dbReference type="EMBL" id="MBB5740503.1"/>
    </source>
</evidence>
<dbReference type="AlphaFoldDB" id="A0A7W9FAK9"/>
<evidence type="ECO:0000259" key="10">
    <source>
        <dbReference type="Pfam" id="PF02397"/>
    </source>
</evidence>
<keyword evidence="6 9" id="KW-0472">Membrane</keyword>
<organism evidence="11 12">
    <name type="scientific">Brevundimonas aurantiaca</name>
    <dbReference type="NCBI Taxonomy" id="74316"/>
    <lineage>
        <taxon>Bacteria</taxon>
        <taxon>Pseudomonadati</taxon>
        <taxon>Pseudomonadota</taxon>
        <taxon>Alphaproteobacteria</taxon>
        <taxon>Caulobacterales</taxon>
        <taxon>Caulobacteraceae</taxon>
        <taxon>Brevundimonas</taxon>
    </lineage>
</organism>
<dbReference type="GO" id="GO:0000271">
    <property type="term" value="P:polysaccharide biosynthetic process"/>
    <property type="evidence" value="ECO:0007669"/>
    <property type="project" value="UniProtKB-KW"/>
</dbReference>
<evidence type="ECO:0000256" key="5">
    <source>
        <dbReference type="ARBA" id="ARBA00022989"/>
    </source>
</evidence>
<evidence type="ECO:0000256" key="3">
    <source>
        <dbReference type="ARBA" id="ARBA00022679"/>
    </source>
</evidence>
<protein>
    <submittedName>
        <fullName evidence="11">Undecaprenyl-phosphate glucose phosphotransferase</fullName>
    </submittedName>
</protein>
<feature type="transmembrane region" description="Helical" evidence="9">
    <location>
        <begin position="49"/>
        <end position="70"/>
    </location>
</feature>
<evidence type="ECO:0000256" key="8">
    <source>
        <dbReference type="SAM" id="MobiDB-lite"/>
    </source>
</evidence>
<feature type="domain" description="Bacterial sugar transferase" evidence="10">
    <location>
        <begin position="306"/>
        <end position="494"/>
    </location>
</feature>
<dbReference type="InterPro" id="IPR017475">
    <property type="entry name" value="EPS_sugar_tfrase"/>
</dbReference>
<keyword evidence="12" id="KW-1185">Reference proteome</keyword>
<evidence type="ECO:0000256" key="4">
    <source>
        <dbReference type="ARBA" id="ARBA00022692"/>
    </source>
</evidence>
<reference evidence="11 12" key="1">
    <citation type="submission" date="2020-08" db="EMBL/GenBank/DDBJ databases">
        <title>Genomic Encyclopedia of Type Strains, Phase IV (KMG-IV): sequencing the most valuable type-strain genomes for metagenomic binning, comparative biology and taxonomic classification.</title>
        <authorList>
            <person name="Goeker M."/>
        </authorList>
    </citation>
    <scope>NUCLEOTIDE SEQUENCE [LARGE SCALE GENOMIC DNA]</scope>
    <source>
        <strain evidence="11 12">DSM 4731</strain>
    </source>
</reference>
<keyword evidence="7" id="KW-0270">Exopolysaccharide synthesis</keyword>
<dbReference type="RefSeq" id="WP_183217027.1">
    <property type="nucleotide sequence ID" value="NZ_CAJFZW010000030.1"/>
</dbReference>
<dbReference type="EMBL" id="JACHOQ010000005">
    <property type="protein sequence ID" value="MBB5740503.1"/>
    <property type="molecule type" value="Genomic_DNA"/>
</dbReference>
<evidence type="ECO:0000256" key="2">
    <source>
        <dbReference type="ARBA" id="ARBA00006464"/>
    </source>
</evidence>
<dbReference type="Proteomes" id="UP000527324">
    <property type="component" value="Unassembled WGS sequence"/>
</dbReference>
<feature type="region of interest" description="Disordered" evidence="8">
    <location>
        <begin position="1"/>
        <end position="26"/>
    </location>
</feature>
<accession>A0A7W9FAK9</accession>